<keyword evidence="7 11" id="KW-0472">Membrane</keyword>
<evidence type="ECO:0000313" key="15">
    <source>
        <dbReference type="Proteomes" id="UP000594260"/>
    </source>
</evidence>
<evidence type="ECO:0000256" key="6">
    <source>
        <dbReference type="ARBA" id="ARBA00023040"/>
    </source>
</evidence>
<dbReference type="PANTHER" id="PTHR45620">
    <property type="entry name" value="PDF RECEPTOR-LIKE PROTEIN-RELATED"/>
    <property type="match status" value="1"/>
</dbReference>
<dbReference type="GO" id="GO:0005886">
    <property type="term" value="C:plasma membrane"/>
    <property type="evidence" value="ECO:0007669"/>
    <property type="project" value="UniProtKB-SubCell"/>
</dbReference>
<dbReference type="EnsemblMetazoa" id="XM_022798966">
    <property type="protein sequence ID" value="XP_022654701"/>
    <property type="gene ID" value="LOC111247709"/>
</dbReference>
<dbReference type="Gene3D" id="1.20.1070.10">
    <property type="entry name" value="Rhodopsin 7-helix transmembrane proteins"/>
    <property type="match status" value="1"/>
</dbReference>
<protein>
    <submittedName>
        <fullName evidence="14">Uncharacterized protein</fullName>
    </submittedName>
</protein>
<evidence type="ECO:0000256" key="9">
    <source>
        <dbReference type="ARBA" id="ARBA00023224"/>
    </source>
</evidence>
<dbReference type="InterPro" id="IPR036445">
    <property type="entry name" value="GPCR_2_extracell_dom_sf"/>
</dbReference>
<evidence type="ECO:0000256" key="1">
    <source>
        <dbReference type="ARBA" id="ARBA00004651"/>
    </source>
</evidence>
<feature type="transmembrane region" description="Helical" evidence="11">
    <location>
        <begin position="488"/>
        <end position="506"/>
    </location>
</feature>
<feature type="compositionally biased region" description="Polar residues" evidence="10">
    <location>
        <begin position="1"/>
        <end position="22"/>
    </location>
</feature>
<feature type="transmembrane region" description="Helical" evidence="11">
    <location>
        <begin position="398"/>
        <end position="420"/>
    </location>
</feature>
<dbReference type="SUPFAM" id="SSF111418">
    <property type="entry name" value="Hormone receptor domain"/>
    <property type="match status" value="1"/>
</dbReference>
<evidence type="ECO:0000256" key="10">
    <source>
        <dbReference type="SAM" id="MobiDB-lite"/>
    </source>
</evidence>
<evidence type="ECO:0000256" key="2">
    <source>
        <dbReference type="ARBA" id="ARBA00005314"/>
    </source>
</evidence>
<keyword evidence="8" id="KW-0675">Receptor</keyword>
<dbReference type="KEGG" id="vde:111247709"/>
<evidence type="ECO:0000259" key="12">
    <source>
        <dbReference type="PROSITE" id="PS50227"/>
    </source>
</evidence>
<dbReference type="InParanoid" id="A0A7M7JNG9"/>
<dbReference type="Proteomes" id="UP000594260">
    <property type="component" value="Unplaced"/>
</dbReference>
<dbReference type="OrthoDB" id="5967113at2759"/>
<feature type="region of interest" description="Disordered" evidence="10">
    <location>
        <begin position="1"/>
        <end position="34"/>
    </location>
</feature>
<dbReference type="PANTHER" id="PTHR45620:SF15">
    <property type="entry name" value="DIURETIC HORMONE 44 RECEPTOR 1-RELATED"/>
    <property type="match status" value="1"/>
</dbReference>
<dbReference type="CDD" id="cd15041">
    <property type="entry name" value="7tmB1_hormone_R"/>
    <property type="match status" value="1"/>
</dbReference>
<feature type="transmembrane region" description="Helical" evidence="11">
    <location>
        <begin position="526"/>
        <end position="549"/>
    </location>
</feature>
<dbReference type="Pfam" id="PF00002">
    <property type="entry name" value="7tm_2"/>
    <property type="match status" value="1"/>
</dbReference>
<accession>A0A7M7JNG9</accession>
<evidence type="ECO:0000256" key="3">
    <source>
        <dbReference type="ARBA" id="ARBA00022475"/>
    </source>
</evidence>
<feature type="domain" description="G-protein coupled receptors family 2 profile 1" evidence="12">
    <location>
        <begin position="251"/>
        <end position="348"/>
    </location>
</feature>
<organism evidence="14 15">
    <name type="scientific">Varroa destructor</name>
    <name type="common">Honeybee mite</name>
    <dbReference type="NCBI Taxonomy" id="109461"/>
    <lineage>
        <taxon>Eukaryota</taxon>
        <taxon>Metazoa</taxon>
        <taxon>Ecdysozoa</taxon>
        <taxon>Arthropoda</taxon>
        <taxon>Chelicerata</taxon>
        <taxon>Arachnida</taxon>
        <taxon>Acari</taxon>
        <taxon>Parasitiformes</taxon>
        <taxon>Mesostigmata</taxon>
        <taxon>Gamasina</taxon>
        <taxon>Dermanyssoidea</taxon>
        <taxon>Varroidae</taxon>
        <taxon>Varroa</taxon>
    </lineage>
</organism>
<dbReference type="AlphaFoldDB" id="A0A7M7JNG9"/>
<dbReference type="Gene3D" id="4.10.1240.10">
    <property type="entry name" value="GPCR, family 2, extracellular hormone receptor domain"/>
    <property type="match status" value="1"/>
</dbReference>
<dbReference type="InterPro" id="IPR017981">
    <property type="entry name" value="GPCR_2-like_7TM"/>
</dbReference>
<dbReference type="RefSeq" id="XP_022654701.1">
    <property type="nucleotide sequence ID" value="XM_022798966.1"/>
</dbReference>
<evidence type="ECO:0000256" key="5">
    <source>
        <dbReference type="ARBA" id="ARBA00022989"/>
    </source>
</evidence>
<keyword evidence="9" id="KW-0807">Transducer</keyword>
<evidence type="ECO:0000259" key="13">
    <source>
        <dbReference type="PROSITE" id="PS50261"/>
    </source>
</evidence>
<name>A0A7M7JNG9_VARDE</name>
<dbReference type="OMA" id="HCHRSAN"/>
<evidence type="ECO:0000256" key="11">
    <source>
        <dbReference type="SAM" id="Phobius"/>
    </source>
</evidence>
<dbReference type="GO" id="GO:0007188">
    <property type="term" value="P:adenylate cyclase-modulating G protein-coupled receptor signaling pathway"/>
    <property type="evidence" value="ECO:0007669"/>
    <property type="project" value="TreeGrafter"/>
</dbReference>
<feature type="transmembrane region" description="Helical" evidence="11">
    <location>
        <begin position="599"/>
        <end position="622"/>
    </location>
</feature>
<feature type="domain" description="G-protein coupled receptors family 2 profile 2" evidence="13">
    <location>
        <begin position="361"/>
        <end position="623"/>
    </location>
</feature>
<keyword evidence="5 11" id="KW-1133">Transmembrane helix</keyword>
<feature type="transmembrane region" description="Helical" evidence="11">
    <location>
        <begin position="363"/>
        <end position="386"/>
    </location>
</feature>
<dbReference type="GO" id="GO:0017046">
    <property type="term" value="F:peptide hormone binding"/>
    <property type="evidence" value="ECO:0007669"/>
    <property type="project" value="TreeGrafter"/>
</dbReference>
<dbReference type="PRINTS" id="PR00249">
    <property type="entry name" value="GPCRSECRETIN"/>
</dbReference>
<dbReference type="SUPFAM" id="SSF81321">
    <property type="entry name" value="Family A G protein-coupled receptor-like"/>
    <property type="match status" value="1"/>
</dbReference>
<keyword evidence="3" id="KW-1003">Cell membrane</keyword>
<evidence type="ECO:0000256" key="7">
    <source>
        <dbReference type="ARBA" id="ARBA00023136"/>
    </source>
</evidence>
<dbReference type="GeneID" id="111247709"/>
<dbReference type="InterPro" id="IPR000832">
    <property type="entry name" value="GPCR_2_secretin-like"/>
</dbReference>
<dbReference type="FunCoup" id="A0A7M7JNG9">
    <property type="interactions" value="16"/>
</dbReference>
<keyword evidence="4 11" id="KW-0812">Transmembrane</keyword>
<feature type="transmembrane region" description="Helical" evidence="11">
    <location>
        <begin position="570"/>
        <end position="587"/>
    </location>
</feature>
<evidence type="ECO:0000256" key="8">
    <source>
        <dbReference type="ARBA" id="ARBA00023170"/>
    </source>
</evidence>
<keyword evidence="15" id="KW-1185">Reference proteome</keyword>
<evidence type="ECO:0000313" key="14">
    <source>
        <dbReference type="EnsemblMetazoa" id="XP_022654701"/>
    </source>
</evidence>
<evidence type="ECO:0000256" key="4">
    <source>
        <dbReference type="ARBA" id="ARBA00022692"/>
    </source>
</evidence>
<proteinExistence type="inferred from homology"/>
<reference evidence="14" key="1">
    <citation type="submission" date="2021-01" db="UniProtKB">
        <authorList>
            <consortium name="EnsemblMetazoa"/>
        </authorList>
    </citation>
    <scope>IDENTIFICATION</scope>
</reference>
<comment type="subcellular location">
    <subcellularLocation>
        <location evidence="1">Cell membrane</location>
        <topology evidence="1">Multi-pass membrane protein</topology>
    </subcellularLocation>
</comment>
<sequence length="720" mass="78329">MDTSVDLNNGTYVTSPALSSAAESREPAGTDGFVSPASSTVLSAVVSGLPSAMKSMTPAPMTLSLSAGIDPALDINGETSALTALRVNPATSNMAATTSSVTVRSITSRLVSMASITSTTIPRNRRTIWEVSPASDTFSTNSSTAVTVAGLVNNPTKTLATSIKSLRSLSSAVTDSSSSLLTVAGNAAAAASSTVFSDAVPPIFIEETGVTSGLNGNLSTLAANVSRTVAALATQTRLIYDELFVFLSEEECLHHRNIDPNTDSQAHCPVSWDGAFCWNSAPSGFVVARSCRSLLETQVGYKPVDATLQQTPSDNIPQQFEDRYALRGCGFNGQWDHQTNYNACLDHIPKEIPYSLVPLATTYLILIFSLISVVFLMASAFIYVYFRTLKCSRTKVHLNLVTSLIIQSLAMSAISGPLVVDQARASHDDTSNIEYSHVIKKNPVLCKMVLCLQMYSSMSSINWMFIEGLLLHSKITTSIFSKSAPFKLYYTIGWGVPVIFIVPWAVEMEATSSHSRCWEGYAYNDWTWLLVAPRLTAVAINFCFLSNIVRILVSRVRSAENDRFRKGIKATLLLFPLLGTSHLLFCFNPQDSDKKLKDAYMITNGILMSTQGILVSTIYCFMNSEVQKSVRNAYLRATIRRNAHRRRQTHLENSAMFGSQRIQRRTSTQQGSRCGATLMKAMGNENNTDSNPPANHKGRGAELLRISDSSVHVVIIPETS</sequence>
<dbReference type="GO" id="GO:0008528">
    <property type="term" value="F:G protein-coupled peptide receptor activity"/>
    <property type="evidence" value="ECO:0007669"/>
    <property type="project" value="TreeGrafter"/>
</dbReference>
<dbReference type="PROSITE" id="PS50261">
    <property type="entry name" value="G_PROTEIN_RECEP_F2_4"/>
    <property type="match status" value="1"/>
</dbReference>
<dbReference type="GO" id="GO:0007166">
    <property type="term" value="P:cell surface receptor signaling pathway"/>
    <property type="evidence" value="ECO:0007669"/>
    <property type="project" value="InterPro"/>
</dbReference>
<dbReference type="InterPro" id="IPR001879">
    <property type="entry name" value="GPCR_2_extracellular_dom"/>
</dbReference>
<dbReference type="InterPro" id="IPR050332">
    <property type="entry name" value="GPCR_2"/>
</dbReference>
<dbReference type="Pfam" id="PF02793">
    <property type="entry name" value="HRM"/>
    <property type="match status" value="1"/>
</dbReference>
<keyword evidence="6" id="KW-0297">G-protein coupled receptor</keyword>
<comment type="similarity">
    <text evidence="2">Belongs to the G-protein coupled receptor 2 family.</text>
</comment>
<dbReference type="PROSITE" id="PS50227">
    <property type="entry name" value="G_PROTEIN_RECEP_F2_3"/>
    <property type="match status" value="1"/>
</dbReference>